<dbReference type="GeneID" id="74947703"/>
<dbReference type="Gene3D" id="1.20.1260.10">
    <property type="match status" value="1"/>
</dbReference>
<dbReference type="Proteomes" id="UP000027093">
    <property type="component" value="Chromosome"/>
</dbReference>
<dbReference type="RefSeq" id="WP_075055433.1">
    <property type="nucleotide sequence ID" value="NZ_CP007536.1"/>
</dbReference>
<dbReference type="SUPFAM" id="SSF47240">
    <property type="entry name" value="Ferritin-like"/>
    <property type="match status" value="1"/>
</dbReference>
<reference evidence="2 3" key="1">
    <citation type="journal article" date="2014" name="Int. J. Syst. Evol. Microbiol.">
        <title>Nitrososphaera viennensis gen. nov., sp. nov., an aerobic and mesophilic, ammonia-oxidizing archaeon from soil and a member of the archaeal phylum Thaumarchaeota.</title>
        <authorList>
            <person name="Stieglmeier M."/>
            <person name="Klingl A."/>
            <person name="Alves R.J."/>
            <person name="Rittmann S.K."/>
            <person name="Melcher M."/>
            <person name="Leisch N."/>
            <person name="Schleper C."/>
        </authorList>
    </citation>
    <scope>NUCLEOTIDE SEQUENCE [LARGE SCALE GENOMIC DNA]</scope>
    <source>
        <strain evidence="2">EN76</strain>
    </source>
</reference>
<organism evidence="2 3">
    <name type="scientific">Nitrososphaera viennensis EN76</name>
    <dbReference type="NCBI Taxonomy" id="926571"/>
    <lineage>
        <taxon>Archaea</taxon>
        <taxon>Nitrososphaerota</taxon>
        <taxon>Nitrososphaeria</taxon>
        <taxon>Nitrososphaerales</taxon>
        <taxon>Nitrososphaeraceae</taxon>
        <taxon>Nitrososphaera</taxon>
    </lineage>
</organism>
<dbReference type="OrthoDB" id="380352at2157"/>
<dbReference type="AlphaFoldDB" id="A0A060HUE7"/>
<evidence type="ECO:0000259" key="1">
    <source>
        <dbReference type="Pfam" id="PF02915"/>
    </source>
</evidence>
<protein>
    <recommendedName>
        <fullName evidence="1">Rubrerythrin diiron-binding domain-containing protein</fullName>
    </recommendedName>
</protein>
<dbReference type="Pfam" id="PF02915">
    <property type="entry name" value="Rubrerythrin"/>
    <property type="match status" value="1"/>
</dbReference>
<dbReference type="InterPro" id="IPR003251">
    <property type="entry name" value="Rr_diiron-bd_dom"/>
</dbReference>
<dbReference type="EMBL" id="CP007536">
    <property type="protein sequence ID" value="AIC16727.1"/>
    <property type="molecule type" value="Genomic_DNA"/>
</dbReference>
<name>A0A060HUE7_9ARCH</name>
<proteinExistence type="predicted"/>
<dbReference type="InterPro" id="IPR009078">
    <property type="entry name" value="Ferritin-like_SF"/>
</dbReference>
<evidence type="ECO:0000313" key="3">
    <source>
        <dbReference type="Proteomes" id="UP000027093"/>
    </source>
</evidence>
<dbReference type="GO" id="GO:0046872">
    <property type="term" value="F:metal ion binding"/>
    <property type="evidence" value="ECO:0007669"/>
    <property type="project" value="InterPro"/>
</dbReference>
<dbReference type="HOGENOM" id="CLU_194244_0_0_2"/>
<dbReference type="STRING" id="926571.NVIE_024630"/>
<keyword evidence="3" id="KW-1185">Reference proteome</keyword>
<dbReference type="GO" id="GO:0016491">
    <property type="term" value="F:oxidoreductase activity"/>
    <property type="evidence" value="ECO:0007669"/>
    <property type="project" value="InterPro"/>
</dbReference>
<feature type="domain" description="Rubrerythrin diiron-binding" evidence="1">
    <location>
        <begin position="28"/>
        <end position="66"/>
    </location>
</feature>
<gene>
    <name evidence="2" type="ORF">NVIE_024630</name>
</gene>
<dbReference type="InterPro" id="IPR012347">
    <property type="entry name" value="Ferritin-like"/>
</dbReference>
<evidence type="ECO:0000313" key="2">
    <source>
        <dbReference type="EMBL" id="AIC16727.1"/>
    </source>
</evidence>
<accession>A0A060HUE7</accession>
<dbReference type="KEGG" id="nvn:NVIE_024630"/>
<sequence length="69" mass="8260">MQKSEQILTDCQYNIAKQLEKKMEFLWHVDGYIKDADKEGNQECVRVFKQIKADEEKHAKMLKDLLKMK</sequence>